<dbReference type="InterPro" id="IPR018247">
    <property type="entry name" value="EF_Hand_1_Ca_BS"/>
</dbReference>
<dbReference type="PROSITE" id="PS00018">
    <property type="entry name" value="EF_HAND_1"/>
    <property type="match status" value="1"/>
</dbReference>
<dbReference type="InterPro" id="IPR011992">
    <property type="entry name" value="EF-hand-dom_pair"/>
</dbReference>
<feature type="domain" description="EF-hand" evidence="2">
    <location>
        <begin position="125"/>
        <end position="160"/>
    </location>
</feature>
<proteinExistence type="predicted"/>
<evidence type="ECO:0000256" key="1">
    <source>
        <dbReference type="ARBA" id="ARBA00022837"/>
    </source>
</evidence>
<dbReference type="OrthoDB" id="191686at2759"/>
<dbReference type="InterPro" id="IPR002048">
    <property type="entry name" value="EF_hand_dom"/>
</dbReference>
<keyword evidence="1" id="KW-0106">Calcium</keyword>
<accession>A0A0G4EH19</accession>
<dbReference type="PROSITE" id="PS50222">
    <property type="entry name" value="EF_HAND_2"/>
    <property type="match status" value="2"/>
</dbReference>
<dbReference type="AlphaFoldDB" id="A0A0G4EH19"/>
<dbReference type="GO" id="GO:0005509">
    <property type="term" value="F:calcium ion binding"/>
    <property type="evidence" value="ECO:0007669"/>
    <property type="project" value="InterPro"/>
</dbReference>
<dbReference type="SMART" id="SM00054">
    <property type="entry name" value="EFh"/>
    <property type="match status" value="2"/>
</dbReference>
<evidence type="ECO:0000313" key="3">
    <source>
        <dbReference type="EMBL" id="CEL94664.1"/>
    </source>
</evidence>
<reference evidence="3 4" key="1">
    <citation type="submission" date="2014-11" db="EMBL/GenBank/DDBJ databases">
        <authorList>
            <person name="Zhu J."/>
            <person name="Qi W."/>
            <person name="Song R."/>
        </authorList>
    </citation>
    <scope>NUCLEOTIDE SEQUENCE [LARGE SCALE GENOMIC DNA]</scope>
</reference>
<organism evidence="3 4">
    <name type="scientific">Vitrella brassicaformis (strain CCMP3155)</name>
    <dbReference type="NCBI Taxonomy" id="1169540"/>
    <lineage>
        <taxon>Eukaryota</taxon>
        <taxon>Sar</taxon>
        <taxon>Alveolata</taxon>
        <taxon>Colpodellida</taxon>
        <taxon>Vitrellaceae</taxon>
        <taxon>Vitrella</taxon>
    </lineage>
</organism>
<dbReference type="PhylomeDB" id="A0A0G4EH19"/>
<dbReference type="Proteomes" id="UP000041254">
    <property type="component" value="Unassembled WGS sequence"/>
</dbReference>
<dbReference type="InParanoid" id="A0A0G4EH19"/>
<dbReference type="VEuPathDB" id="CryptoDB:Vbra_7337"/>
<dbReference type="SUPFAM" id="SSF47473">
    <property type="entry name" value="EF-hand"/>
    <property type="match status" value="1"/>
</dbReference>
<evidence type="ECO:0000259" key="2">
    <source>
        <dbReference type="PROSITE" id="PS50222"/>
    </source>
</evidence>
<protein>
    <recommendedName>
        <fullName evidence="2">EF-hand domain-containing protein</fullName>
    </recommendedName>
</protein>
<sequence length="319" mass="36348">MCNLLIIFPRIVRSFAISTSIEFLADQKTIQEVTQQYQALSTSRQAQIMTFLRSKAIMFLKSDDITSQDRRLRAAFASLPEFCKEPVKSAFDTFATRINIVDQTKYITIRQAVDVIEGFGIMLPAFTPHLLRWCQEADVDKNGVLDYEEFASLVLQILERRTAYKDQGSFTPNETLHKAMWKLMDVDDNGYTTAAEFRNALQDLFPKVDEQEAIQLLLDIRAISDLAQQRHHTKGRSIVDHFLERTQAEEISGQEEQRMCASDGSDVFIDNHHFAAWLTDMEQKLFSGETEDRGVSAFEAQAPRYVTLATSSSQPGTRP</sequence>
<evidence type="ECO:0000313" key="4">
    <source>
        <dbReference type="Proteomes" id="UP000041254"/>
    </source>
</evidence>
<keyword evidence="4" id="KW-1185">Reference proteome</keyword>
<feature type="domain" description="EF-hand" evidence="2">
    <location>
        <begin position="172"/>
        <end position="207"/>
    </location>
</feature>
<name>A0A0G4EH19_VITBC</name>
<dbReference type="EMBL" id="CDMY01000224">
    <property type="protein sequence ID" value="CEL94664.1"/>
    <property type="molecule type" value="Genomic_DNA"/>
</dbReference>
<gene>
    <name evidence="3" type="ORF">Vbra_7337</name>
</gene>
<dbReference type="Gene3D" id="1.10.238.10">
    <property type="entry name" value="EF-hand"/>
    <property type="match status" value="1"/>
</dbReference>